<evidence type="ECO:0000313" key="2">
    <source>
        <dbReference type="EMBL" id="KAK3197298.1"/>
    </source>
</evidence>
<feature type="compositionally biased region" description="Basic and acidic residues" evidence="1">
    <location>
        <begin position="809"/>
        <end position="820"/>
    </location>
</feature>
<feature type="region of interest" description="Disordered" evidence="1">
    <location>
        <begin position="831"/>
        <end position="854"/>
    </location>
</feature>
<evidence type="ECO:0000256" key="1">
    <source>
        <dbReference type="SAM" id="MobiDB-lite"/>
    </source>
</evidence>
<feature type="region of interest" description="Disordered" evidence="1">
    <location>
        <begin position="553"/>
        <end position="598"/>
    </location>
</feature>
<keyword evidence="3" id="KW-1185">Reference proteome</keyword>
<comment type="caution">
    <text evidence="2">The sequence shown here is derived from an EMBL/GenBank/DDBJ whole genome shotgun (WGS) entry which is preliminary data.</text>
</comment>
<proteinExistence type="predicted"/>
<sequence length="983" mass="108461">MHILFTSASTPHALALARVLSAEGHTVYGADEERIWGTSPARYSRAYRRFHRLTATWNTAELWKTIGDRIDLVIPFGPLPGHVLESLKSRGANLVGETLVHHDYEFQDFVRDNIVDAVPASASIVKVPTSFMVHSRTCIAEILSNRDSKFALQPLPCYDTDDEDTLVDVGPSAPRSSSIESKPLTVSCSTLDDRTVNAIKRLPISETRPYRLIEVAEGGSFYSAHAFVHAGQLRTFVVANAKATDRDFVIMGAGSPLYDVLYQFTAQLVEALVDWQTVVANHLSLTFHVQDKIKHGNLVRKVTVISCHNEAHLSLVLLASVPELREALALAYTSPMLAHTEWKPVQFPTDIRSPKAMFSAPVATSELLRIFLTARPWRKDWWGRLMHMSMMCMVWTVNFKEERWHFKDPGPALCLWTVLAATQIVGRAKGTVRAGRQFARESVSWLITRLIAPIPFAILATLSSMSPFFQSNLSQNYRPSVYDSPSGSQVSSEARSSSPQSSSGQDQFFDGQPTASLNRQPPGFVRTFSQSGVQRGQFEAGTAPNAAYIARTSSQLSQGIRHGHRPMSAAQETSGEGRDATVGQGPSMTQETPNLGPDIKEARDMAHKAFDQVFVGAPIPVREPPHRGGVGRASTSAGIIWNAQRQHTARLLASVSVPARPVRPIDEPHEDQLHHSNKKKDPSLSPHDNTQLQSHTQKQKDEGDYFGDTIAGEEALFPPAPPQNSFRSRSPTPEYRIPGAMRLYPTNPDPPSRNATDENLPIRLSSSSTFQRHPSYLTREPIQPAHTAYPSPLRHPNLGRTAASRAHRAQAEKPYHEWDSRRKHRLPDLPWNIIPKRSADGEATQEDGTYSEDSTNDVAPVPLAFYAIHAIIWSSLVGYFFWRVSQVKDTVAFDCSELEAQLLHLAGNSTLFSSSETPGRTTLNATAVQTEVSDASAIGIPEQFRGMLKGHCVLRPVHPTIVLASSFEICLGLCSRGAGLRAG</sequence>
<accession>A0AAN6LN40</accession>
<feature type="compositionally biased region" description="Basic and acidic residues" evidence="1">
    <location>
        <begin position="663"/>
        <end position="682"/>
    </location>
</feature>
<dbReference type="AlphaFoldDB" id="A0AAN6LN40"/>
<feature type="region of interest" description="Disordered" evidence="1">
    <location>
        <begin position="801"/>
        <end position="820"/>
    </location>
</feature>
<dbReference type="Proteomes" id="UP001280581">
    <property type="component" value="Unassembled WGS sequence"/>
</dbReference>
<organism evidence="2 3">
    <name type="scientific">Pseudopithomyces chartarum</name>
    <dbReference type="NCBI Taxonomy" id="1892770"/>
    <lineage>
        <taxon>Eukaryota</taxon>
        <taxon>Fungi</taxon>
        <taxon>Dikarya</taxon>
        <taxon>Ascomycota</taxon>
        <taxon>Pezizomycotina</taxon>
        <taxon>Dothideomycetes</taxon>
        <taxon>Pleosporomycetidae</taxon>
        <taxon>Pleosporales</taxon>
        <taxon>Massarineae</taxon>
        <taxon>Didymosphaeriaceae</taxon>
        <taxon>Pseudopithomyces</taxon>
    </lineage>
</organism>
<feature type="compositionally biased region" description="Polar residues" evidence="1">
    <location>
        <begin position="686"/>
        <end position="696"/>
    </location>
</feature>
<name>A0AAN6LN40_9PLEO</name>
<feature type="compositionally biased region" description="Polar residues" evidence="1">
    <location>
        <begin position="584"/>
        <end position="593"/>
    </location>
</feature>
<reference evidence="2 3" key="1">
    <citation type="submission" date="2021-02" db="EMBL/GenBank/DDBJ databases">
        <title>Genome assembly of Pseudopithomyces chartarum.</title>
        <authorList>
            <person name="Jauregui R."/>
            <person name="Singh J."/>
            <person name="Voisey C."/>
        </authorList>
    </citation>
    <scope>NUCLEOTIDE SEQUENCE [LARGE SCALE GENOMIC DNA]</scope>
    <source>
        <strain evidence="2 3">AGR01</strain>
    </source>
</reference>
<feature type="compositionally biased region" description="Low complexity" evidence="1">
    <location>
        <begin position="486"/>
        <end position="507"/>
    </location>
</feature>
<gene>
    <name evidence="2" type="ORF">GRF29_1536g1300052</name>
</gene>
<protein>
    <submittedName>
        <fullName evidence="2">Uncharacterized protein</fullName>
    </submittedName>
</protein>
<evidence type="ECO:0000313" key="3">
    <source>
        <dbReference type="Proteomes" id="UP001280581"/>
    </source>
</evidence>
<feature type="region of interest" description="Disordered" evidence="1">
    <location>
        <begin position="661"/>
        <end position="760"/>
    </location>
</feature>
<feature type="region of interest" description="Disordered" evidence="1">
    <location>
        <begin position="480"/>
        <end position="527"/>
    </location>
</feature>
<dbReference type="EMBL" id="WVTA01000021">
    <property type="protein sequence ID" value="KAK3197298.1"/>
    <property type="molecule type" value="Genomic_DNA"/>
</dbReference>